<protein>
    <submittedName>
        <fullName evidence="2 3">Uncharacterized protein</fullName>
    </submittedName>
</protein>
<evidence type="ECO:0000256" key="1">
    <source>
        <dbReference type="SAM" id="MobiDB-lite"/>
    </source>
</evidence>
<dbReference type="EMBL" id="ATLV01014548">
    <property type="status" value="NOT_ANNOTATED_CDS"/>
    <property type="molecule type" value="Genomic_DNA"/>
</dbReference>
<dbReference type="Proteomes" id="UP000030765">
    <property type="component" value="Unassembled WGS sequence"/>
</dbReference>
<organism evidence="2">
    <name type="scientific">Anopheles sinensis</name>
    <name type="common">Mosquito</name>
    <dbReference type="NCBI Taxonomy" id="74873"/>
    <lineage>
        <taxon>Eukaryota</taxon>
        <taxon>Metazoa</taxon>
        <taxon>Ecdysozoa</taxon>
        <taxon>Arthropoda</taxon>
        <taxon>Hexapoda</taxon>
        <taxon>Insecta</taxon>
        <taxon>Pterygota</taxon>
        <taxon>Neoptera</taxon>
        <taxon>Endopterygota</taxon>
        <taxon>Diptera</taxon>
        <taxon>Nematocera</taxon>
        <taxon>Culicoidea</taxon>
        <taxon>Culicidae</taxon>
        <taxon>Anophelinae</taxon>
        <taxon>Anopheles</taxon>
    </lineage>
</organism>
<gene>
    <name evidence="2" type="ORF">ZHAS_00006241</name>
</gene>
<evidence type="ECO:0000313" key="4">
    <source>
        <dbReference type="Proteomes" id="UP000030765"/>
    </source>
</evidence>
<name>A0A084VLS6_ANOSI</name>
<reference evidence="2 4" key="1">
    <citation type="journal article" date="2014" name="BMC Genomics">
        <title>Genome sequence of Anopheles sinensis provides insight into genetics basis of mosquito competence for malaria parasites.</title>
        <authorList>
            <person name="Zhou D."/>
            <person name="Zhang D."/>
            <person name="Ding G."/>
            <person name="Shi L."/>
            <person name="Hou Q."/>
            <person name="Ye Y."/>
            <person name="Xu Y."/>
            <person name="Zhou H."/>
            <person name="Xiong C."/>
            <person name="Li S."/>
            <person name="Yu J."/>
            <person name="Hong S."/>
            <person name="Yu X."/>
            <person name="Zou P."/>
            <person name="Chen C."/>
            <person name="Chang X."/>
            <person name="Wang W."/>
            <person name="Lv Y."/>
            <person name="Sun Y."/>
            <person name="Ma L."/>
            <person name="Shen B."/>
            <person name="Zhu C."/>
        </authorList>
    </citation>
    <scope>NUCLEOTIDE SEQUENCE [LARGE SCALE GENOMIC DNA]</scope>
</reference>
<feature type="region of interest" description="Disordered" evidence="1">
    <location>
        <begin position="1"/>
        <end position="59"/>
    </location>
</feature>
<proteinExistence type="predicted"/>
<reference evidence="3" key="2">
    <citation type="submission" date="2020-05" db="UniProtKB">
        <authorList>
            <consortium name="EnsemblMetazoa"/>
        </authorList>
    </citation>
    <scope>IDENTIFICATION</scope>
</reference>
<evidence type="ECO:0000313" key="3">
    <source>
        <dbReference type="EnsemblMetazoa" id="ASIC006241-PA"/>
    </source>
</evidence>
<dbReference type="EnsemblMetazoa" id="ASIC006241-RA">
    <property type="protein sequence ID" value="ASIC006241-PA"/>
    <property type="gene ID" value="ASIC006241"/>
</dbReference>
<dbReference type="VEuPathDB" id="VectorBase:ASIC006241"/>
<accession>A0A084VLS6</accession>
<sequence length="59" mass="6929">MQKPHDRKTDNKKWRGTDKVPETGSKSERLKTAKHKKNWKHSTQYGEREAPAVEREGPE</sequence>
<keyword evidence="4" id="KW-1185">Reference proteome</keyword>
<dbReference type="AlphaFoldDB" id="A0A084VLS6"/>
<feature type="compositionally biased region" description="Basic and acidic residues" evidence="1">
    <location>
        <begin position="7"/>
        <end position="31"/>
    </location>
</feature>
<feature type="compositionally biased region" description="Basic and acidic residues" evidence="1">
    <location>
        <begin position="46"/>
        <end position="59"/>
    </location>
</feature>
<dbReference type="EMBL" id="KE524974">
    <property type="protein sequence ID" value="KFB38920.1"/>
    <property type="molecule type" value="Genomic_DNA"/>
</dbReference>
<evidence type="ECO:0000313" key="2">
    <source>
        <dbReference type="EMBL" id="KFB38920.1"/>
    </source>
</evidence>